<dbReference type="EMBL" id="PNBA02000006">
    <property type="protein sequence ID" value="KAG6419850.1"/>
    <property type="molecule type" value="Genomic_DNA"/>
</dbReference>
<protein>
    <submittedName>
        <fullName evidence="1">Uncharacterized protein</fullName>
    </submittedName>
</protein>
<name>A0A8X8XSR5_SALSN</name>
<dbReference type="AlphaFoldDB" id="A0A8X8XSR5"/>
<reference evidence="1" key="1">
    <citation type="submission" date="2018-01" db="EMBL/GenBank/DDBJ databases">
        <authorList>
            <person name="Mao J.F."/>
        </authorList>
    </citation>
    <scope>NUCLEOTIDE SEQUENCE</scope>
    <source>
        <strain evidence="1">Huo1</strain>
        <tissue evidence="1">Leaf</tissue>
    </source>
</reference>
<evidence type="ECO:0000313" key="1">
    <source>
        <dbReference type="EMBL" id="KAG6419850.1"/>
    </source>
</evidence>
<organism evidence="1">
    <name type="scientific">Salvia splendens</name>
    <name type="common">Scarlet sage</name>
    <dbReference type="NCBI Taxonomy" id="180675"/>
    <lineage>
        <taxon>Eukaryota</taxon>
        <taxon>Viridiplantae</taxon>
        <taxon>Streptophyta</taxon>
        <taxon>Embryophyta</taxon>
        <taxon>Tracheophyta</taxon>
        <taxon>Spermatophyta</taxon>
        <taxon>Magnoliopsida</taxon>
        <taxon>eudicotyledons</taxon>
        <taxon>Gunneridae</taxon>
        <taxon>Pentapetalae</taxon>
        <taxon>asterids</taxon>
        <taxon>lamiids</taxon>
        <taxon>Lamiales</taxon>
        <taxon>Lamiaceae</taxon>
        <taxon>Nepetoideae</taxon>
        <taxon>Mentheae</taxon>
        <taxon>Salviinae</taxon>
        <taxon>Salvia</taxon>
        <taxon>Salvia subgen. Calosphace</taxon>
        <taxon>core Calosphace</taxon>
    </lineage>
</organism>
<dbReference type="Proteomes" id="UP000298416">
    <property type="component" value="Unassembled WGS sequence"/>
</dbReference>
<dbReference type="Gene3D" id="3.40.50.2000">
    <property type="entry name" value="Glycogen Phosphorylase B"/>
    <property type="match status" value="1"/>
</dbReference>
<comment type="caution">
    <text evidence="1">The sequence shown here is derived from an EMBL/GenBank/DDBJ whole genome shotgun (WGS) entry which is preliminary data.</text>
</comment>
<gene>
    <name evidence="1" type="ORF">SASPL_116362</name>
</gene>
<reference evidence="1" key="2">
    <citation type="submission" date="2020-08" db="EMBL/GenBank/DDBJ databases">
        <title>Plant Genome Project.</title>
        <authorList>
            <person name="Zhang R.-G."/>
        </authorList>
    </citation>
    <scope>NUCLEOTIDE SEQUENCE</scope>
    <source>
        <strain evidence="1">Huo1</strain>
        <tissue evidence="1">Leaf</tissue>
    </source>
</reference>
<sequence length="206" mass="21957">MPQLAGFATGEFRRVHKLRIAEHNQPIADDVAGVRVTGHRKAVHLVDQAAVGIRFTIGFQIRVAPRRIRAAIGWIADPIVGAAAGDTLPPIDRRVREPLQVEFGGGELEPGGSDRRVAAGGGSVYNARMLAEEMGVCVEVARGVESSVSREDVRTAIEALMGAAEMRRKSAAIGELIRAALTEESGRKGSSLQAADDFVTALLSKR</sequence>
<proteinExistence type="predicted"/>
<dbReference type="SUPFAM" id="SSF53756">
    <property type="entry name" value="UDP-Glycosyltransferase/glycogen phosphorylase"/>
    <property type="match status" value="1"/>
</dbReference>
<accession>A0A8X8XSR5</accession>
<keyword evidence="2" id="KW-1185">Reference proteome</keyword>
<evidence type="ECO:0000313" key="2">
    <source>
        <dbReference type="Proteomes" id="UP000298416"/>
    </source>
</evidence>